<feature type="signal peptide" evidence="2">
    <location>
        <begin position="1"/>
        <end position="19"/>
    </location>
</feature>
<dbReference type="PROSITE" id="PS51257">
    <property type="entry name" value="PROKAR_LIPOPROTEIN"/>
    <property type="match status" value="1"/>
</dbReference>
<feature type="region of interest" description="Disordered" evidence="1">
    <location>
        <begin position="28"/>
        <end position="57"/>
    </location>
</feature>
<keyword evidence="4" id="KW-1185">Reference proteome</keyword>
<protein>
    <submittedName>
        <fullName evidence="3">Uncharacterized protein</fullName>
    </submittedName>
</protein>
<gene>
    <name evidence="3" type="ORF">SAMN04487961_3088</name>
</gene>
<evidence type="ECO:0000313" key="4">
    <source>
        <dbReference type="Proteomes" id="UP000199339"/>
    </source>
</evidence>
<accession>A0A1I4Z0P6</accession>
<name>A0A1I4Z0P6_9GAMM</name>
<sequence length="281" mass="29180">MRGRHTVLGLTLSVTFLLAACGGEEYSQPLAPQGNPPSPLFEPWTPPTNTQTETGDSEQVVSLPISPGFYETTVTVEGGDTFAGVATIIDPDGSFVTFISQTDATFGVLAGTGENQIIGAGTNIFYSDTWSQVDGSVSGQAADSESATLNVEAPETGYQSVVEISRNNSISDTPISLAELSGSYLMQDTGLVTTQISIDSDGVVTGTDQRGCIFNGLANIPDESVNVFQVRFTAENCGSAGGSSAEQRNGDYSALGTFGGDQVLVVGTNGVVVAYFRGLKN</sequence>
<feature type="compositionally biased region" description="Pro residues" evidence="1">
    <location>
        <begin position="34"/>
        <end position="46"/>
    </location>
</feature>
<keyword evidence="2" id="KW-0732">Signal</keyword>
<evidence type="ECO:0000256" key="1">
    <source>
        <dbReference type="SAM" id="MobiDB-lite"/>
    </source>
</evidence>
<reference evidence="4" key="1">
    <citation type="submission" date="2016-10" db="EMBL/GenBank/DDBJ databases">
        <authorList>
            <person name="Varghese N."/>
            <person name="Submissions S."/>
        </authorList>
    </citation>
    <scope>NUCLEOTIDE SEQUENCE [LARGE SCALE GENOMIC DNA]</scope>
    <source>
        <strain evidence="4">CGMCC 1.6775</strain>
    </source>
</reference>
<organism evidence="3 4">
    <name type="scientific">Marinobacter pelagius</name>
    <dbReference type="NCBI Taxonomy" id="379482"/>
    <lineage>
        <taxon>Bacteria</taxon>
        <taxon>Pseudomonadati</taxon>
        <taxon>Pseudomonadota</taxon>
        <taxon>Gammaproteobacteria</taxon>
        <taxon>Pseudomonadales</taxon>
        <taxon>Marinobacteraceae</taxon>
        <taxon>Marinobacter</taxon>
    </lineage>
</organism>
<evidence type="ECO:0000256" key="2">
    <source>
        <dbReference type="SAM" id="SignalP"/>
    </source>
</evidence>
<evidence type="ECO:0000313" key="3">
    <source>
        <dbReference type="EMBL" id="SFN43623.1"/>
    </source>
</evidence>
<feature type="chain" id="PRO_5011544232" evidence="2">
    <location>
        <begin position="20"/>
        <end position="281"/>
    </location>
</feature>
<proteinExistence type="predicted"/>
<dbReference type="Proteomes" id="UP000199339">
    <property type="component" value="Unassembled WGS sequence"/>
</dbReference>
<feature type="compositionally biased region" description="Polar residues" evidence="1">
    <location>
        <begin position="47"/>
        <end position="57"/>
    </location>
</feature>
<dbReference type="EMBL" id="FOUR01000008">
    <property type="protein sequence ID" value="SFN43623.1"/>
    <property type="molecule type" value="Genomic_DNA"/>
</dbReference>
<dbReference type="AlphaFoldDB" id="A0A1I4Z0P6"/>